<keyword evidence="6 8" id="KW-1133">Transmembrane helix</keyword>
<protein>
    <submittedName>
        <fullName evidence="11">Cation diffusion facilitator family metal ion transporter</fullName>
    </submittedName>
</protein>
<reference evidence="12" key="1">
    <citation type="submission" date="2019-04" db="EMBL/GenBank/DDBJ databases">
        <title>Friends and foes A comparative genomics studyof 23 Aspergillus species from section Flavi.</title>
        <authorList>
            <consortium name="DOE Joint Genome Institute"/>
            <person name="Kjaerbolling I."/>
            <person name="Vesth T."/>
            <person name="Frisvad J.C."/>
            <person name="Nybo J.L."/>
            <person name="Theobald S."/>
            <person name="Kildgaard S."/>
            <person name="Isbrandt T."/>
            <person name="Kuo A."/>
            <person name="Sato A."/>
            <person name="Lyhne E.K."/>
            <person name="Kogle M.E."/>
            <person name="Wiebenga A."/>
            <person name="Kun R.S."/>
            <person name="Lubbers R.J."/>
            <person name="Makela M.R."/>
            <person name="Barry K."/>
            <person name="Chovatia M."/>
            <person name="Clum A."/>
            <person name="Daum C."/>
            <person name="Haridas S."/>
            <person name="He G."/>
            <person name="LaButti K."/>
            <person name="Lipzen A."/>
            <person name="Mondo S."/>
            <person name="Riley R."/>
            <person name="Salamov A."/>
            <person name="Simmons B.A."/>
            <person name="Magnuson J.K."/>
            <person name="Henrissat B."/>
            <person name="Mortensen U.H."/>
            <person name="Larsen T.O."/>
            <person name="Devries R.P."/>
            <person name="Grigoriev I.V."/>
            <person name="Machida M."/>
            <person name="Baker S.E."/>
            <person name="Andersen M.R."/>
        </authorList>
    </citation>
    <scope>NUCLEOTIDE SEQUENCE [LARGE SCALE GENOMIC DNA]</scope>
    <source>
        <strain evidence="12">CBS 553.77</strain>
    </source>
</reference>
<dbReference type="InterPro" id="IPR027469">
    <property type="entry name" value="Cation_efflux_TMD_sf"/>
</dbReference>
<evidence type="ECO:0000313" key="12">
    <source>
        <dbReference type="Proteomes" id="UP000327118"/>
    </source>
</evidence>
<dbReference type="InterPro" id="IPR002524">
    <property type="entry name" value="Cation_efflux"/>
</dbReference>
<keyword evidence="3" id="KW-0813">Transport</keyword>
<dbReference type="Pfam" id="PF16916">
    <property type="entry name" value="ZT_dimer"/>
    <property type="match status" value="1"/>
</dbReference>
<dbReference type="Proteomes" id="UP000327118">
    <property type="component" value="Unassembled WGS sequence"/>
</dbReference>
<feature type="domain" description="Cation efflux protein transmembrane" evidence="9">
    <location>
        <begin position="14"/>
        <end position="259"/>
    </location>
</feature>
<feature type="transmembrane region" description="Helical" evidence="8">
    <location>
        <begin position="234"/>
        <end position="251"/>
    </location>
</feature>
<dbReference type="Pfam" id="PF01545">
    <property type="entry name" value="Cation_efflux"/>
    <property type="match status" value="1"/>
</dbReference>
<evidence type="ECO:0000256" key="8">
    <source>
        <dbReference type="SAM" id="Phobius"/>
    </source>
</evidence>
<feature type="transmembrane region" description="Helical" evidence="8">
    <location>
        <begin position="12"/>
        <end position="31"/>
    </location>
</feature>
<evidence type="ECO:0000256" key="4">
    <source>
        <dbReference type="ARBA" id="ARBA00022692"/>
    </source>
</evidence>
<evidence type="ECO:0000313" key="11">
    <source>
        <dbReference type="EMBL" id="KAE8352440.1"/>
    </source>
</evidence>
<proteinExistence type="inferred from homology"/>
<keyword evidence="4 8" id="KW-0812">Transmembrane</keyword>
<dbReference type="SUPFAM" id="SSF160240">
    <property type="entry name" value="Cation efflux protein cytoplasmic domain-like"/>
    <property type="match status" value="1"/>
</dbReference>
<keyword evidence="5" id="KW-0862">Zinc</keyword>
<feature type="domain" description="Cation efflux protein cytoplasmic" evidence="10">
    <location>
        <begin position="265"/>
        <end position="337"/>
    </location>
</feature>
<feature type="transmembrane region" description="Helical" evidence="8">
    <location>
        <begin position="199"/>
        <end position="222"/>
    </location>
</feature>
<dbReference type="PANTHER" id="PTHR45820:SF5">
    <property type="entry name" value="DIFFUSION FACILITATOR FAMILY METAL ION TRANSPORTER, PUTATIVE-RELATED"/>
    <property type="match status" value="1"/>
</dbReference>
<dbReference type="InterPro" id="IPR027470">
    <property type="entry name" value="Cation_efflux_CTD"/>
</dbReference>
<evidence type="ECO:0000259" key="9">
    <source>
        <dbReference type="Pfam" id="PF01545"/>
    </source>
</evidence>
<evidence type="ECO:0000256" key="7">
    <source>
        <dbReference type="ARBA" id="ARBA00023136"/>
    </source>
</evidence>
<dbReference type="AlphaFoldDB" id="A0A5N6Z8Q9"/>
<name>A0A5N6Z8Q9_9EURO</name>
<dbReference type="OrthoDB" id="9944568at2759"/>
<dbReference type="Gene3D" id="1.20.1510.10">
    <property type="entry name" value="Cation efflux protein transmembrane domain"/>
    <property type="match status" value="1"/>
</dbReference>
<dbReference type="NCBIfam" id="TIGR01297">
    <property type="entry name" value="CDF"/>
    <property type="match status" value="1"/>
</dbReference>
<evidence type="ECO:0000256" key="1">
    <source>
        <dbReference type="ARBA" id="ARBA00004141"/>
    </source>
</evidence>
<dbReference type="GO" id="GO:0005385">
    <property type="term" value="F:zinc ion transmembrane transporter activity"/>
    <property type="evidence" value="ECO:0007669"/>
    <property type="project" value="TreeGrafter"/>
</dbReference>
<gene>
    <name evidence="11" type="ORF">BDV28DRAFT_157902</name>
</gene>
<dbReference type="GO" id="GO:0006882">
    <property type="term" value="P:intracellular zinc ion homeostasis"/>
    <property type="evidence" value="ECO:0007669"/>
    <property type="project" value="TreeGrafter"/>
</dbReference>
<keyword evidence="12" id="KW-1185">Reference proteome</keyword>
<accession>A0A5N6Z8Q9</accession>
<evidence type="ECO:0000259" key="10">
    <source>
        <dbReference type="Pfam" id="PF16916"/>
    </source>
</evidence>
<evidence type="ECO:0000256" key="6">
    <source>
        <dbReference type="ARBA" id="ARBA00022989"/>
    </source>
</evidence>
<evidence type="ECO:0000256" key="2">
    <source>
        <dbReference type="ARBA" id="ARBA00008873"/>
    </source>
</evidence>
<keyword evidence="7 8" id="KW-0472">Membrane</keyword>
<dbReference type="GO" id="GO:0016020">
    <property type="term" value="C:membrane"/>
    <property type="evidence" value="ECO:0007669"/>
    <property type="project" value="UniProtKB-SubCell"/>
</dbReference>
<dbReference type="InterPro" id="IPR058533">
    <property type="entry name" value="Cation_efflux_TM"/>
</dbReference>
<sequence>MGFKITRSQRLSAVIGISSIFFLAEISIGFYTHSLALIADAFHYLNDLIGFVVALVALRVSEADDAPKSLSFGWQRAQLLGAFFNGALLFALGISVFLQSIERFISLQHVENPKLMLVMGAVGLGLNLISAIFLHEHDHGHDHHDHSLVPLSPIPSIGSEIEISGVPTDDRSINQHQDHKHLHATQPISLGHDLGMLGVLLHVVSDAANNLGVMAAALVIWLSHYEGRYYADPGTSLGIAMMIILTSLPLVRNSGLILLESAPHGVDPADVKHDLEKVPGVLAIHELHIWRLNQNKTLASVHVVVSDPSVTSFVKTTKTINECFHAYGIHSATLQPETSPLMEAVKLGHQPPAIMQGPRKRSLEKCQVVCGTWCEGLTCCG</sequence>
<comment type="similarity">
    <text evidence="2">Belongs to the cation diffusion facilitator (CDF) transporter (TC 2.A.4) family. SLC30A subfamily.</text>
</comment>
<feature type="transmembrane region" description="Helical" evidence="8">
    <location>
        <begin position="113"/>
        <end position="134"/>
    </location>
</feature>
<dbReference type="SUPFAM" id="SSF161111">
    <property type="entry name" value="Cation efflux protein transmembrane domain-like"/>
    <property type="match status" value="1"/>
</dbReference>
<dbReference type="PANTHER" id="PTHR45820">
    <property type="entry name" value="FI23527P1"/>
    <property type="match status" value="1"/>
</dbReference>
<organism evidence="11 12">
    <name type="scientific">Aspergillus coremiiformis</name>
    <dbReference type="NCBI Taxonomy" id="138285"/>
    <lineage>
        <taxon>Eukaryota</taxon>
        <taxon>Fungi</taxon>
        <taxon>Dikarya</taxon>
        <taxon>Ascomycota</taxon>
        <taxon>Pezizomycotina</taxon>
        <taxon>Eurotiomycetes</taxon>
        <taxon>Eurotiomycetidae</taxon>
        <taxon>Eurotiales</taxon>
        <taxon>Aspergillaceae</taxon>
        <taxon>Aspergillus</taxon>
        <taxon>Aspergillus subgen. Circumdati</taxon>
    </lineage>
</organism>
<evidence type="ECO:0000256" key="5">
    <source>
        <dbReference type="ARBA" id="ARBA00022833"/>
    </source>
</evidence>
<comment type="subcellular location">
    <subcellularLocation>
        <location evidence="1">Membrane</location>
        <topology evidence="1">Multi-pass membrane protein</topology>
    </subcellularLocation>
</comment>
<feature type="transmembrane region" description="Helical" evidence="8">
    <location>
        <begin position="79"/>
        <end position="101"/>
    </location>
</feature>
<dbReference type="EMBL" id="ML739131">
    <property type="protein sequence ID" value="KAE8352440.1"/>
    <property type="molecule type" value="Genomic_DNA"/>
</dbReference>
<dbReference type="InterPro" id="IPR036837">
    <property type="entry name" value="Cation_efflux_CTD_sf"/>
</dbReference>
<evidence type="ECO:0000256" key="3">
    <source>
        <dbReference type="ARBA" id="ARBA00022448"/>
    </source>
</evidence>